<keyword evidence="7" id="KW-0804">Transcription</keyword>
<evidence type="ECO:0000259" key="12">
    <source>
        <dbReference type="PROSITE" id="PS50157"/>
    </source>
</evidence>
<feature type="domain" description="C2H2-type" evidence="12">
    <location>
        <begin position="255"/>
        <end position="282"/>
    </location>
</feature>
<keyword evidence="8" id="KW-0539">Nucleus</keyword>
<evidence type="ECO:0000313" key="13">
    <source>
        <dbReference type="Proteomes" id="UP000694941"/>
    </source>
</evidence>
<evidence type="ECO:0000256" key="5">
    <source>
        <dbReference type="ARBA" id="ARBA00022833"/>
    </source>
</evidence>
<dbReference type="SUPFAM" id="SSF57667">
    <property type="entry name" value="beta-beta-alpha zinc fingers"/>
    <property type="match status" value="8"/>
</dbReference>
<feature type="transmembrane region" description="Helical" evidence="11">
    <location>
        <begin position="1028"/>
        <end position="1052"/>
    </location>
</feature>
<feature type="domain" description="C2H2-type" evidence="12">
    <location>
        <begin position="867"/>
        <end position="894"/>
    </location>
</feature>
<feature type="region of interest" description="Disordered" evidence="10">
    <location>
        <begin position="163"/>
        <end position="225"/>
    </location>
</feature>
<sequence>MHMQSCLEFHHPDVGFPRYPRTSPYAVSIKQENGLAEPGYPPAATLGSPPSSGSSTGSESFYGGQHCYFSGKNVDSYNTVPRLGVLGGSASMYSKAALVWPPTPDSYVKSPGLSAPNSAAPVRPVSPSSGLVHWMSMMADHAHVNLPSHPSPHDVHYMWNGVETKMNNPDHQSTPQMQKGQGSTLDEGRSPPMESPQMHNMYGSHGNGNSGSPPVSSPSSGSSMLVVPQPINAATKNPASINSGNAATNGTGRKYQCKMCPQIFGSKADLQLHTQIHMREAKPYKCSQCSKAFANSSYLSQHTRIHLGIKPYRCEICQRKFTQLSHLQQHIRTHTGDKPYKCRHPGCNKAFSQLSNLQSHSRCHQTDKPYKCNSCYKCFSDEASLLEHIPKHKESKHLKTHICQFCGKSYTQETFLAKHMQKHADRMDKRSHSSLGNNTATTPPTPVSRTHMDNYWSKNTAPTPGPENSYSENSSTAAIVAAAAHHTAHPHVPDTCLQSPMGDQPRLHITSRDLDHRQPLGSGGNGNTTNSNHNLREHSEMGHSGHLGPSHLHYDGSSLSVSSSKTTSAFTPIQSGMLPISSGSQLSLPTGPSRSYFPYEPVNFPKTPSQVSSMDLKPAHNSFPNQLISLHQIRNYASMPSMAGGEHPITLKDKGQLLWLVEASMDDTKLPKPSPLLAQIFLHKSAMQHHAREVHRGDVKPHQCQQCLKTFSSNHQLTQHLRVHTGEKPYKCSYCDRRFKQLSHVQQHTRLHTGERPYKCHVHDCGRAFIQLSNLQQHLRNHDNQMERSKNRPFSCNICGKGFASESSLRTHRSKQHASLLGGSTSQSCPVCHKICMNGEALMEHMRITHKDPNASGTPNKRRTTTYPCPVCGKSYVNEGSLRKHITSHPESASTNSSLRVWPCSVCQSVFTQESGLLHHMEQMRMDPKHQFAAQYVLSRAAAERREKEAGTTSNSSVTENSSISRGGSSSSFSTMGGAPLLSPNNNALPKIFNSSRILLFYRFYFILYFEIPCTSNMWLLSLIDKLVMLYYLIFLFFISLLVVCSKVYFTFFYPMWIKRYMLANFNVLSCFFFPSFS</sequence>
<feature type="transmembrane region" description="Helical" evidence="11">
    <location>
        <begin position="1000"/>
        <end position="1021"/>
    </location>
</feature>
<evidence type="ECO:0000256" key="2">
    <source>
        <dbReference type="ARBA" id="ARBA00022723"/>
    </source>
</evidence>
<comment type="subcellular location">
    <subcellularLocation>
        <location evidence="1">Nucleus</location>
    </subcellularLocation>
</comment>
<keyword evidence="11" id="KW-0472">Membrane</keyword>
<feature type="compositionally biased region" description="Low complexity" evidence="10">
    <location>
        <begin position="952"/>
        <end position="971"/>
    </location>
</feature>
<keyword evidence="11" id="KW-0812">Transmembrane</keyword>
<dbReference type="InterPro" id="IPR013087">
    <property type="entry name" value="Znf_C2H2_type"/>
</dbReference>
<keyword evidence="3" id="KW-0677">Repeat</keyword>
<dbReference type="RefSeq" id="XP_022236924.1">
    <property type="nucleotide sequence ID" value="XM_022381216.1"/>
</dbReference>
<feature type="compositionally biased region" description="Low complexity" evidence="10">
    <location>
        <begin position="210"/>
        <end position="223"/>
    </location>
</feature>
<feature type="compositionally biased region" description="Polar residues" evidence="10">
    <location>
        <begin position="433"/>
        <end position="442"/>
    </location>
</feature>
<dbReference type="Gene3D" id="3.30.160.60">
    <property type="entry name" value="Classic Zinc Finger"/>
    <property type="match status" value="9"/>
</dbReference>
<feature type="domain" description="C2H2-type" evidence="12">
    <location>
        <begin position="758"/>
        <end position="787"/>
    </location>
</feature>
<feature type="compositionally biased region" description="Polar residues" evidence="10">
    <location>
        <begin position="456"/>
        <end position="474"/>
    </location>
</feature>
<evidence type="ECO:0000256" key="3">
    <source>
        <dbReference type="ARBA" id="ARBA00022737"/>
    </source>
</evidence>
<reference evidence="14" key="1">
    <citation type="submission" date="2025-08" db="UniProtKB">
        <authorList>
            <consortium name="RefSeq"/>
        </authorList>
    </citation>
    <scope>IDENTIFICATION</scope>
    <source>
        <tissue evidence="14">Muscle</tissue>
    </source>
</reference>
<dbReference type="PANTHER" id="PTHR24394">
    <property type="entry name" value="ZINC FINGER PROTEIN"/>
    <property type="match status" value="1"/>
</dbReference>
<feature type="compositionally biased region" description="Polar residues" evidence="10">
    <location>
        <begin position="581"/>
        <end position="592"/>
    </location>
</feature>
<feature type="domain" description="C2H2-type" evidence="12">
    <location>
        <begin position="284"/>
        <end position="311"/>
    </location>
</feature>
<dbReference type="Proteomes" id="UP000694941">
    <property type="component" value="Unplaced"/>
</dbReference>
<dbReference type="PANTHER" id="PTHR24394:SF48">
    <property type="entry name" value="ZINC FINGER PROTEIN 771"/>
    <property type="match status" value="1"/>
</dbReference>
<dbReference type="InterPro" id="IPR036236">
    <property type="entry name" value="Znf_C2H2_sf"/>
</dbReference>
<evidence type="ECO:0000256" key="1">
    <source>
        <dbReference type="ARBA" id="ARBA00004123"/>
    </source>
</evidence>
<accession>A0ABM1RZW9</accession>
<evidence type="ECO:0000256" key="11">
    <source>
        <dbReference type="SAM" id="Phobius"/>
    </source>
</evidence>
<feature type="region of interest" description="Disordered" evidence="10">
    <location>
        <begin position="573"/>
        <end position="592"/>
    </location>
</feature>
<feature type="region of interest" description="Disordered" evidence="10">
    <location>
        <begin position="946"/>
        <end position="971"/>
    </location>
</feature>
<dbReference type="GeneID" id="106476213"/>
<feature type="region of interest" description="Disordered" evidence="10">
    <location>
        <begin position="514"/>
        <end position="564"/>
    </location>
</feature>
<feature type="compositionally biased region" description="Low complexity" evidence="10">
    <location>
        <begin position="47"/>
        <end position="58"/>
    </location>
</feature>
<gene>
    <name evidence="14" type="primary">LOC106476213</name>
</gene>
<feature type="domain" description="C2H2-type" evidence="12">
    <location>
        <begin position="370"/>
        <end position="397"/>
    </location>
</feature>
<dbReference type="Pfam" id="PF00096">
    <property type="entry name" value="zf-C2H2"/>
    <property type="match status" value="9"/>
</dbReference>
<keyword evidence="13" id="KW-1185">Reference proteome</keyword>
<feature type="domain" description="C2H2-type" evidence="12">
    <location>
        <begin position="794"/>
        <end position="818"/>
    </location>
</feature>
<feature type="domain" description="C2H2-type" evidence="12">
    <location>
        <begin position="312"/>
        <end position="339"/>
    </location>
</feature>
<organism evidence="13 14">
    <name type="scientific">Limulus polyphemus</name>
    <name type="common">Atlantic horseshoe crab</name>
    <dbReference type="NCBI Taxonomy" id="6850"/>
    <lineage>
        <taxon>Eukaryota</taxon>
        <taxon>Metazoa</taxon>
        <taxon>Ecdysozoa</taxon>
        <taxon>Arthropoda</taxon>
        <taxon>Chelicerata</taxon>
        <taxon>Merostomata</taxon>
        <taxon>Xiphosura</taxon>
        <taxon>Limulidae</taxon>
        <taxon>Limulus</taxon>
    </lineage>
</organism>
<evidence type="ECO:0000256" key="4">
    <source>
        <dbReference type="ARBA" id="ARBA00022771"/>
    </source>
</evidence>
<name>A0ABM1RZW9_LIMPO</name>
<keyword evidence="11" id="KW-1133">Transmembrane helix</keyword>
<evidence type="ECO:0000313" key="14">
    <source>
        <dbReference type="RefSeq" id="XP_022236924.1"/>
    </source>
</evidence>
<feature type="compositionally biased region" description="Polar residues" evidence="10">
    <location>
        <begin position="165"/>
        <end position="184"/>
    </location>
</feature>
<feature type="region of interest" description="Disordered" evidence="10">
    <location>
        <begin position="34"/>
        <end position="58"/>
    </location>
</feature>
<evidence type="ECO:0000256" key="10">
    <source>
        <dbReference type="SAM" id="MobiDB-lite"/>
    </source>
</evidence>
<keyword evidence="5" id="KW-0862">Zinc</keyword>
<feature type="region of interest" description="Disordered" evidence="10">
    <location>
        <begin position="427"/>
        <end position="474"/>
    </location>
</feature>
<evidence type="ECO:0000256" key="7">
    <source>
        <dbReference type="ARBA" id="ARBA00023163"/>
    </source>
</evidence>
<dbReference type="PROSITE" id="PS50157">
    <property type="entry name" value="ZINC_FINGER_C2H2_2"/>
    <property type="match status" value="11"/>
</dbReference>
<evidence type="ECO:0000256" key="9">
    <source>
        <dbReference type="PROSITE-ProRule" id="PRU00042"/>
    </source>
</evidence>
<dbReference type="SMART" id="SM00355">
    <property type="entry name" value="ZnF_C2H2"/>
    <property type="match status" value="13"/>
</dbReference>
<dbReference type="PROSITE" id="PS00028">
    <property type="entry name" value="ZINC_FINGER_C2H2_1"/>
    <property type="match status" value="12"/>
</dbReference>
<feature type="domain" description="C2H2-type" evidence="12">
    <location>
        <begin position="401"/>
        <end position="428"/>
    </location>
</feature>
<keyword evidence="4 9" id="KW-0863">Zinc-finger</keyword>
<feature type="domain" description="C2H2-type" evidence="12">
    <location>
        <begin position="730"/>
        <end position="757"/>
    </location>
</feature>
<feature type="domain" description="C2H2-type" evidence="12">
    <location>
        <begin position="340"/>
        <end position="369"/>
    </location>
</feature>
<feature type="domain" description="C2H2-type" evidence="12">
    <location>
        <begin position="702"/>
        <end position="729"/>
    </location>
</feature>
<feature type="compositionally biased region" description="Low complexity" evidence="10">
    <location>
        <begin position="544"/>
        <end position="564"/>
    </location>
</feature>
<evidence type="ECO:0000256" key="8">
    <source>
        <dbReference type="ARBA" id="ARBA00023242"/>
    </source>
</evidence>
<evidence type="ECO:0000256" key="6">
    <source>
        <dbReference type="ARBA" id="ARBA00023015"/>
    </source>
</evidence>
<proteinExistence type="predicted"/>
<feature type="compositionally biased region" description="Basic and acidic residues" evidence="10">
    <location>
        <begin position="534"/>
        <end position="543"/>
    </location>
</feature>
<protein>
    <submittedName>
        <fullName evidence="14">Zinc finger protein rotund-like</fullName>
    </submittedName>
</protein>
<keyword evidence="2" id="KW-0479">Metal-binding</keyword>
<keyword evidence="6" id="KW-0805">Transcription regulation</keyword>